<evidence type="ECO:0000313" key="1">
    <source>
        <dbReference type="EMBL" id="RDU73327.1"/>
    </source>
</evidence>
<accession>A0A3D8J751</accession>
<sequence length="87" mass="10128">MKQEQIEEIHIVLCCDDNYIKYATTTIFSIVNTAAIHDGFAYNPNNVHYLERVSWYEIFSGHFKELQSFSFVYNAQKYGGGGHYLHT</sequence>
<gene>
    <name evidence="1" type="ORF">CQA66_01265</name>
</gene>
<dbReference type="EMBL" id="NXLW01000002">
    <property type="protein sequence ID" value="RDU73327.1"/>
    <property type="molecule type" value="Genomic_DNA"/>
</dbReference>
<keyword evidence="2" id="KW-1185">Reference proteome</keyword>
<proteinExistence type="predicted"/>
<organism evidence="1 2">
    <name type="scientific">Helicobacter aurati</name>
    <dbReference type="NCBI Taxonomy" id="137778"/>
    <lineage>
        <taxon>Bacteria</taxon>
        <taxon>Pseudomonadati</taxon>
        <taxon>Campylobacterota</taxon>
        <taxon>Epsilonproteobacteria</taxon>
        <taxon>Campylobacterales</taxon>
        <taxon>Helicobacteraceae</taxon>
        <taxon>Helicobacter</taxon>
    </lineage>
</organism>
<dbReference type="Proteomes" id="UP000256424">
    <property type="component" value="Unassembled WGS sequence"/>
</dbReference>
<name>A0A3D8J751_9HELI</name>
<dbReference type="AlphaFoldDB" id="A0A3D8J751"/>
<dbReference type="RefSeq" id="WP_104762941.1">
    <property type="nucleotide sequence ID" value="NZ_FZPM01000012.1"/>
</dbReference>
<protein>
    <submittedName>
        <fullName evidence="1">Uncharacterized protein</fullName>
    </submittedName>
</protein>
<evidence type="ECO:0000313" key="2">
    <source>
        <dbReference type="Proteomes" id="UP000256424"/>
    </source>
</evidence>
<comment type="caution">
    <text evidence="1">The sequence shown here is derived from an EMBL/GenBank/DDBJ whole genome shotgun (WGS) entry which is preliminary data.</text>
</comment>
<reference evidence="1 2" key="1">
    <citation type="submission" date="2018-04" db="EMBL/GenBank/DDBJ databases">
        <title>Novel Campyloabacter and Helicobacter Species and Strains.</title>
        <authorList>
            <person name="Mannion A.J."/>
            <person name="Shen Z."/>
            <person name="Fox J.G."/>
        </authorList>
    </citation>
    <scope>NUCLEOTIDE SEQUENCE [LARGE SCALE GENOMIC DNA]</scope>
    <source>
        <strain evidence="1 2">MIT 97-5075</strain>
    </source>
</reference>